<proteinExistence type="predicted"/>
<dbReference type="PANTHER" id="PTHR35149:SF1">
    <property type="entry name" value="DUF5655 DOMAIN-CONTAINING PROTEIN"/>
    <property type="match status" value="1"/>
</dbReference>
<dbReference type="PANTHER" id="PTHR35149">
    <property type="entry name" value="SLL5132 PROTEIN"/>
    <property type="match status" value="1"/>
</dbReference>
<gene>
    <name evidence="3" type="ORF">HNP37_004481</name>
</gene>
<dbReference type="Pfam" id="PF03235">
    <property type="entry name" value="GmrSD_N"/>
    <property type="match status" value="1"/>
</dbReference>
<accession>A0A7W7NAC6</accession>
<comment type="caution">
    <text evidence="3">The sequence shown here is derived from an EMBL/GenBank/DDBJ whole genome shotgun (WGS) entry which is preliminary data.</text>
</comment>
<dbReference type="EMBL" id="JACHLD010000009">
    <property type="protein sequence ID" value="MBB4804394.1"/>
    <property type="molecule type" value="Genomic_DNA"/>
</dbReference>
<evidence type="ECO:0000313" key="3">
    <source>
        <dbReference type="EMBL" id="MBB4804394.1"/>
    </source>
</evidence>
<feature type="domain" description="GmrSD restriction endonucleases N-terminal" evidence="1">
    <location>
        <begin position="8"/>
        <end position="198"/>
    </location>
</feature>
<dbReference type="Proteomes" id="UP000561681">
    <property type="component" value="Unassembled WGS sequence"/>
</dbReference>
<evidence type="ECO:0000259" key="1">
    <source>
        <dbReference type="Pfam" id="PF03235"/>
    </source>
</evidence>
<keyword evidence="4" id="KW-1185">Reference proteome</keyword>
<dbReference type="InterPro" id="IPR011089">
    <property type="entry name" value="GmrSD_C"/>
</dbReference>
<protein>
    <recommendedName>
        <fullName evidence="5">DUF262 domain-containing protein</fullName>
    </recommendedName>
</protein>
<dbReference type="Pfam" id="PF07510">
    <property type="entry name" value="GmrSD_C"/>
    <property type="match status" value="1"/>
</dbReference>
<sequence length="521" mass="62222">MKSDKNIKEYFDLGKFKIPNYQRGYKWGVPKDNECAVSILMDNLIEIKDNSSDYYIQGVTVSESEGYVILIDGQQRTTTFYLLLKYLEYHYLPEINYEIREDSDKFLKNSRITGGLIEYIGSEKIDEESQDIYYFKKAIRTIHTKLSGIDKHKFKQNILEKVRLFYIIIKIEDSTKVFSMMNGQKAFMKDDELIKATLLSKSSRIITDKEITTAEEWEINSLRNKYAREWDKWLYWWNKKSVKEFYGCGNNPMGLLLEYFYYSKRIDITKEYNYKHFDELFFKNNKDAKLTYKAIRDLQKTFEDWFNDYNFYNHLGLIFKSDVNKKDAILYLLENNSIDVIKTYSKWALVNATHRQITKKADELRAEEITKEEKSLEVFRNLNAKEVYGYNNNQALLQLLRRNVELDCTLKRKFDFSLFGEKSLEHIYPKSKAKDLLFDEKLNYSIHSIGNLVLLDRNTNSSFNDALPEEKTLKYFNLENVRWSLKLLHTISVFTKKEWHVNAIIENQNQFLSEFKKYYNL</sequence>
<evidence type="ECO:0000259" key="2">
    <source>
        <dbReference type="Pfam" id="PF07510"/>
    </source>
</evidence>
<dbReference type="AlphaFoldDB" id="A0A7W7NAC6"/>
<organism evidence="3 4">
    <name type="scientific">Flavobacterium nitrogenifigens</name>
    <dbReference type="NCBI Taxonomy" id="1617283"/>
    <lineage>
        <taxon>Bacteria</taxon>
        <taxon>Pseudomonadati</taxon>
        <taxon>Bacteroidota</taxon>
        <taxon>Flavobacteriia</taxon>
        <taxon>Flavobacteriales</taxon>
        <taxon>Flavobacteriaceae</taxon>
        <taxon>Flavobacterium</taxon>
    </lineage>
</organism>
<evidence type="ECO:0008006" key="5">
    <source>
        <dbReference type="Google" id="ProtNLM"/>
    </source>
</evidence>
<name>A0A7W7NAC6_9FLAO</name>
<dbReference type="InterPro" id="IPR004919">
    <property type="entry name" value="GmrSD_N"/>
</dbReference>
<dbReference type="RefSeq" id="WP_184167495.1">
    <property type="nucleotide sequence ID" value="NZ_JACHLD010000009.1"/>
</dbReference>
<reference evidence="3 4" key="1">
    <citation type="submission" date="2020-08" db="EMBL/GenBank/DDBJ databases">
        <title>Functional genomics of gut bacteria from endangered species of beetles.</title>
        <authorList>
            <person name="Carlos-Shanley C."/>
        </authorList>
    </citation>
    <scope>NUCLEOTIDE SEQUENCE [LARGE SCALE GENOMIC DNA]</scope>
    <source>
        <strain evidence="3 4">S00142</strain>
    </source>
</reference>
<feature type="domain" description="GmrSD restriction endonucleases C-terminal" evidence="2">
    <location>
        <begin position="377"/>
        <end position="512"/>
    </location>
</feature>
<evidence type="ECO:0000313" key="4">
    <source>
        <dbReference type="Proteomes" id="UP000561681"/>
    </source>
</evidence>